<protein>
    <recommendedName>
        <fullName evidence="3">CCHC-type domain-containing protein</fullName>
    </recommendedName>
</protein>
<accession>A0A194X212</accession>
<gene>
    <name evidence="1" type="ORF">LY89DRAFT_736283</name>
</gene>
<dbReference type="OrthoDB" id="3505248at2759"/>
<name>A0A194X212_MOLSC</name>
<evidence type="ECO:0000313" key="1">
    <source>
        <dbReference type="EMBL" id="KUJ14235.1"/>
    </source>
</evidence>
<proteinExistence type="predicted"/>
<organism evidence="1 2">
    <name type="scientific">Mollisia scopiformis</name>
    <name type="common">Conifer needle endophyte fungus</name>
    <name type="synonym">Phialocephala scopiformis</name>
    <dbReference type="NCBI Taxonomy" id="149040"/>
    <lineage>
        <taxon>Eukaryota</taxon>
        <taxon>Fungi</taxon>
        <taxon>Dikarya</taxon>
        <taxon>Ascomycota</taxon>
        <taxon>Pezizomycotina</taxon>
        <taxon>Leotiomycetes</taxon>
        <taxon>Helotiales</taxon>
        <taxon>Mollisiaceae</taxon>
        <taxon>Mollisia</taxon>
    </lineage>
</organism>
<dbReference type="InParanoid" id="A0A194X212"/>
<dbReference type="KEGG" id="psco:LY89DRAFT_736283"/>
<dbReference type="GeneID" id="28829829"/>
<dbReference type="RefSeq" id="XP_018068590.1">
    <property type="nucleotide sequence ID" value="XM_018220103.1"/>
</dbReference>
<dbReference type="EMBL" id="KQ947420">
    <property type="protein sequence ID" value="KUJ14235.1"/>
    <property type="molecule type" value="Genomic_DNA"/>
</dbReference>
<evidence type="ECO:0008006" key="3">
    <source>
        <dbReference type="Google" id="ProtNLM"/>
    </source>
</evidence>
<evidence type="ECO:0000313" key="2">
    <source>
        <dbReference type="Proteomes" id="UP000070700"/>
    </source>
</evidence>
<keyword evidence="2" id="KW-1185">Reference proteome</keyword>
<sequence>MYRRELQQRATSRLEDFYEIECKGNKYWLRCKKQTIAMIDKPKPTDMSTMVAHPSEQGWNLPVGHVRHFLKFPIDIRLSIFDRVLTLSKAETIAPRAVTSNWKRFIDQPRFVVHNKEGETYEQGTPVVIETHQTDEDGEYTQLNYVYFKAIDASCLRVCKQFYQEGSSLLYGNNSYAFGMVNKHYHTSPPSYFHGSGEHRPDPRKPLATHLTGAIARSMPKIHKRSHVKSLPGWIYYDSFLRFLWTITPRNTAMLRSLIFTGNVKIHHCDRSLCPAGGCEDSIIKSLRLYIPFFNTFCPNLKYLAIQAKEDVVQPGPPYPLRPGEPANRDEALQRFLDELRNIVSLQKLVVIDESQQPLQIAKSTMEWFNHRTNERARAEAADRQKLIPSTKEKVKTLETTCKFCGGEHVWPDCWDLCNFCGVYGHYRSTCPELQK</sequence>
<dbReference type="Proteomes" id="UP000070700">
    <property type="component" value="Unassembled WGS sequence"/>
</dbReference>
<reference evidence="1 2" key="1">
    <citation type="submission" date="2015-10" db="EMBL/GenBank/DDBJ databases">
        <title>Full genome of DAOMC 229536 Phialocephala scopiformis, a fungal endophyte of spruce producing the potent anti-insectan compound rugulosin.</title>
        <authorList>
            <consortium name="DOE Joint Genome Institute"/>
            <person name="Walker A.K."/>
            <person name="Frasz S.L."/>
            <person name="Seifert K.A."/>
            <person name="Miller J.D."/>
            <person name="Mondo S.J."/>
            <person name="Labutti K."/>
            <person name="Lipzen A."/>
            <person name="Dockter R."/>
            <person name="Kennedy M."/>
            <person name="Grigoriev I.V."/>
            <person name="Spatafora J.W."/>
        </authorList>
    </citation>
    <scope>NUCLEOTIDE SEQUENCE [LARGE SCALE GENOMIC DNA]</scope>
    <source>
        <strain evidence="1 2">CBS 120377</strain>
    </source>
</reference>
<dbReference type="AlphaFoldDB" id="A0A194X212"/>